<protein>
    <recommendedName>
        <fullName evidence="16">TonB-dependent siderophore receptor</fullName>
    </recommendedName>
</protein>
<dbReference type="Proteomes" id="UP000191418">
    <property type="component" value="Unassembled WGS sequence"/>
</dbReference>
<dbReference type="Pfam" id="PF00593">
    <property type="entry name" value="TonB_dep_Rec_b-barrel"/>
    <property type="match status" value="1"/>
</dbReference>
<evidence type="ECO:0000256" key="5">
    <source>
        <dbReference type="ARBA" id="ARBA00022692"/>
    </source>
</evidence>
<evidence type="ECO:0008006" key="16">
    <source>
        <dbReference type="Google" id="ProtNLM"/>
    </source>
</evidence>
<dbReference type="InterPro" id="IPR037066">
    <property type="entry name" value="Plug_dom_sf"/>
</dbReference>
<evidence type="ECO:0000256" key="3">
    <source>
        <dbReference type="ARBA" id="ARBA00022448"/>
    </source>
</evidence>
<gene>
    <name evidence="14" type="ORF">BTE48_06825</name>
</gene>
<dbReference type="GO" id="GO:0015344">
    <property type="term" value="F:siderophore uptake transmembrane transporter activity"/>
    <property type="evidence" value="ECO:0007669"/>
    <property type="project" value="TreeGrafter"/>
</dbReference>
<sequence>MSQLKLNKQKNISNGNTALLTQKHQGAHLLASAITVAISSSLLSAPLHADNEATSTEKVQLQVLDINSSAVSTNVSPYASDVAPYKAEQVADKRRTRDIVQTPQTIQVLTKTAIEESGKTELKDLLQAQPGITLGTGEGGNTFGDRYIIRGYEARNDVFTDGLRDPGPITRETFSLEQVEISKGPSSTFAGRGSTGGAVNSVTKKASIDEDFTHLEAGLGTDNYQRYTLDTNHVINDDLAVRLNVLYSDADTPDRAPAGENRQGLLLSGLYNPSDDLRIYADYYRLRTDDRADTGVFITRDANRVFSGFDDEVKYVGQNGLDFQKTEADVATLTVDSRLSESMRIENKTRYGTSSNEYIITASRSSNGQYTLRHFTGWQENQYLGNQTNLIFDQVGDNGQRNTVIAGVELARENVDIGSYSVNTNVNGASSVIINPYAPDRNAWQGSVSRNSPKSEMSLDTLSFYLMDTLTLNPQWELSGGVRYDSFDYSLDAAASTNRNGSTNPAATYAYKDSFVNGQLGVVFSPWDKGNVYFSWSTSSNINGGEADAGTNCGYGGLCTDAGSAAADPEQSTNLELGTKWSLMNDELLLTAAVFQTTKDNVIETSSGSTGYGSGGSLNTGKNEVKGVELGLVGNLTNKLSGHLNITSMKSKVLESSNAAAVGLPQANFADTSANLQLRYQLTEQFAFGGAATYSSEIYGGSPEAGTNTETAPELPSYTVLDAFASYQVNPKLGIRANVQNLTDKRYYTAVYRGGSIVYLGDARSANISVNYKF</sequence>
<comment type="caution">
    <text evidence="14">The sequence shown here is derived from an EMBL/GenBank/DDBJ whole genome shotgun (WGS) entry which is preliminary data.</text>
</comment>
<dbReference type="InterPro" id="IPR012910">
    <property type="entry name" value="Plug_dom"/>
</dbReference>
<evidence type="ECO:0000256" key="8">
    <source>
        <dbReference type="ARBA" id="ARBA00023170"/>
    </source>
</evidence>
<dbReference type="AlphaFoldDB" id="A0A1T4NB38"/>
<feature type="domain" description="TonB-dependent receptor plug" evidence="13">
    <location>
        <begin position="100"/>
        <end position="198"/>
    </location>
</feature>
<feature type="domain" description="TonB-dependent receptor-like beta-barrel" evidence="12">
    <location>
        <begin position="273"/>
        <end position="742"/>
    </location>
</feature>
<dbReference type="Gene3D" id="2.170.130.10">
    <property type="entry name" value="TonB-dependent receptor, plug domain"/>
    <property type="match status" value="1"/>
</dbReference>
<evidence type="ECO:0000256" key="11">
    <source>
        <dbReference type="RuleBase" id="RU003357"/>
    </source>
</evidence>
<dbReference type="GO" id="GO:0015891">
    <property type="term" value="P:siderophore transport"/>
    <property type="evidence" value="ECO:0007669"/>
    <property type="project" value="InterPro"/>
</dbReference>
<evidence type="ECO:0000259" key="12">
    <source>
        <dbReference type="Pfam" id="PF00593"/>
    </source>
</evidence>
<evidence type="ECO:0000256" key="6">
    <source>
        <dbReference type="ARBA" id="ARBA00023077"/>
    </source>
</evidence>
<dbReference type="EMBL" id="MTSM01000006">
    <property type="protein sequence ID" value="OPX55901.1"/>
    <property type="molecule type" value="Genomic_DNA"/>
</dbReference>
<dbReference type="Gene3D" id="2.40.170.20">
    <property type="entry name" value="TonB-dependent receptor, beta-barrel domain"/>
    <property type="match status" value="1"/>
</dbReference>
<organism evidence="14 15">
    <name type="scientific">Oceanospirillum multiglobuliferum</name>
    <dbReference type="NCBI Taxonomy" id="64969"/>
    <lineage>
        <taxon>Bacteria</taxon>
        <taxon>Pseudomonadati</taxon>
        <taxon>Pseudomonadota</taxon>
        <taxon>Gammaproteobacteria</taxon>
        <taxon>Oceanospirillales</taxon>
        <taxon>Oceanospirillaceae</taxon>
        <taxon>Oceanospirillum</taxon>
    </lineage>
</organism>
<dbReference type="PROSITE" id="PS52016">
    <property type="entry name" value="TONB_DEPENDENT_REC_3"/>
    <property type="match status" value="1"/>
</dbReference>
<dbReference type="OrthoDB" id="127311at2"/>
<dbReference type="RefSeq" id="WP_078744697.1">
    <property type="nucleotide sequence ID" value="NZ_FUXG01000005.1"/>
</dbReference>
<dbReference type="GO" id="GO:0038023">
    <property type="term" value="F:signaling receptor activity"/>
    <property type="evidence" value="ECO:0007669"/>
    <property type="project" value="InterPro"/>
</dbReference>
<keyword evidence="9 10" id="KW-0998">Cell outer membrane</keyword>
<evidence type="ECO:0000256" key="10">
    <source>
        <dbReference type="PROSITE-ProRule" id="PRU01360"/>
    </source>
</evidence>
<keyword evidence="6 11" id="KW-0798">TonB box</keyword>
<dbReference type="STRING" id="64969.SAMN02745127_01076"/>
<keyword evidence="8" id="KW-0675">Receptor</keyword>
<keyword evidence="5 10" id="KW-0812">Transmembrane</keyword>
<dbReference type="InterPro" id="IPR000531">
    <property type="entry name" value="Beta-barrel_TonB"/>
</dbReference>
<dbReference type="NCBIfam" id="TIGR01783">
    <property type="entry name" value="TonB-siderophor"/>
    <property type="match status" value="1"/>
</dbReference>
<evidence type="ECO:0000256" key="9">
    <source>
        <dbReference type="ARBA" id="ARBA00023237"/>
    </source>
</evidence>
<dbReference type="PANTHER" id="PTHR32552:SF83">
    <property type="entry name" value="BLR3904 PROTEIN"/>
    <property type="match status" value="1"/>
</dbReference>
<dbReference type="GO" id="GO:0009279">
    <property type="term" value="C:cell outer membrane"/>
    <property type="evidence" value="ECO:0007669"/>
    <property type="project" value="UniProtKB-SubCell"/>
</dbReference>
<evidence type="ECO:0000259" key="13">
    <source>
        <dbReference type="Pfam" id="PF07715"/>
    </source>
</evidence>
<dbReference type="Pfam" id="PF07715">
    <property type="entry name" value="Plug"/>
    <property type="match status" value="1"/>
</dbReference>
<evidence type="ECO:0000313" key="15">
    <source>
        <dbReference type="Proteomes" id="UP000191418"/>
    </source>
</evidence>
<evidence type="ECO:0000256" key="4">
    <source>
        <dbReference type="ARBA" id="ARBA00022452"/>
    </source>
</evidence>
<dbReference type="PANTHER" id="PTHR32552">
    <property type="entry name" value="FERRICHROME IRON RECEPTOR-RELATED"/>
    <property type="match status" value="1"/>
</dbReference>
<evidence type="ECO:0000256" key="2">
    <source>
        <dbReference type="ARBA" id="ARBA00009810"/>
    </source>
</evidence>
<evidence type="ECO:0000313" key="14">
    <source>
        <dbReference type="EMBL" id="OPX55901.1"/>
    </source>
</evidence>
<keyword evidence="4 10" id="KW-1134">Transmembrane beta strand</keyword>
<dbReference type="InterPro" id="IPR039426">
    <property type="entry name" value="TonB-dep_rcpt-like"/>
</dbReference>
<reference evidence="14 15" key="1">
    <citation type="submission" date="2017-01" db="EMBL/GenBank/DDBJ databases">
        <title>Genome Sequencing of a Marine Spirillum, Oceanospirillum multiglobuliferum ATCC 33336, from Japan.</title>
        <authorList>
            <person name="Carney J.G."/>
            <person name="Trachtenberg A.M."/>
            <person name="Rheaume B.A."/>
            <person name="Linnane J.D."/>
            <person name="Pitts N.L."/>
            <person name="Mykles D.L."/>
            <person name="Maclea K.S."/>
        </authorList>
    </citation>
    <scope>NUCLEOTIDE SEQUENCE [LARGE SCALE GENOMIC DNA]</scope>
    <source>
        <strain evidence="14 15">ATCC 33336</strain>
    </source>
</reference>
<evidence type="ECO:0000256" key="7">
    <source>
        <dbReference type="ARBA" id="ARBA00023136"/>
    </source>
</evidence>
<dbReference type="InterPro" id="IPR036942">
    <property type="entry name" value="Beta-barrel_TonB_sf"/>
</dbReference>
<proteinExistence type="inferred from homology"/>
<dbReference type="InterPro" id="IPR010105">
    <property type="entry name" value="TonB_sidphr_rcpt"/>
</dbReference>
<evidence type="ECO:0000256" key="1">
    <source>
        <dbReference type="ARBA" id="ARBA00004571"/>
    </source>
</evidence>
<keyword evidence="15" id="KW-1185">Reference proteome</keyword>
<dbReference type="SUPFAM" id="SSF56935">
    <property type="entry name" value="Porins"/>
    <property type="match status" value="1"/>
</dbReference>
<dbReference type="CDD" id="cd01347">
    <property type="entry name" value="ligand_gated_channel"/>
    <property type="match status" value="1"/>
</dbReference>
<comment type="similarity">
    <text evidence="2 10 11">Belongs to the TonB-dependent receptor family.</text>
</comment>
<accession>A0A1T4NB38</accession>
<keyword evidence="3 10" id="KW-0813">Transport</keyword>
<keyword evidence="7 10" id="KW-0472">Membrane</keyword>
<name>A0A1T4NB38_9GAMM</name>
<comment type="subcellular location">
    <subcellularLocation>
        <location evidence="1 10">Cell outer membrane</location>
        <topology evidence="1 10">Multi-pass membrane protein</topology>
    </subcellularLocation>
</comment>